<organism evidence="1 2">
    <name type="scientific">Lysinibacillus xylanilyticus</name>
    <dbReference type="NCBI Taxonomy" id="582475"/>
    <lineage>
        <taxon>Bacteria</taxon>
        <taxon>Bacillati</taxon>
        <taxon>Bacillota</taxon>
        <taxon>Bacilli</taxon>
        <taxon>Bacillales</taxon>
        <taxon>Bacillaceae</taxon>
        <taxon>Lysinibacillus</taxon>
    </lineage>
</organism>
<dbReference type="OrthoDB" id="2736508at2"/>
<dbReference type="AlphaFoldDB" id="A0A0K9FE34"/>
<name>A0A0K9FE34_9BACI</name>
<dbReference type="Proteomes" id="UP000037326">
    <property type="component" value="Unassembled WGS sequence"/>
</dbReference>
<evidence type="ECO:0000313" key="2">
    <source>
        <dbReference type="Proteomes" id="UP000037326"/>
    </source>
</evidence>
<gene>
    <name evidence="1" type="ORF">ACZ11_10210</name>
</gene>
<proteinExistence type="predicted"/>
<comment type="caution">
    <text evidence="1">The sequence shown here is derived from an EMBL/GenBank/DDBJ whole genome shotgun (WGS) entry which is preliminary data.</text>
</comment>
<sequence>MFGLSKEEIMLMLEKVGIEEKQKNAIADILHLNNVRIEQQLAFIIHLVIDERERSISNNTYLN</sequence>
<protein>
    <submittedName>
        <fullName evidence="1">Uncharacterized protein</fullName>
    </submittedName>
</protein>
<dbReference type="RefSeq" id="WP_049665787.1">
    <property type="nucleotide sequence ID" value="NZ_JBIVOC010000032.1"/>
</dbReference>
<reference evidence="2" key="1">
    <citation type="submission" date="2015-07" db="EMBL/GenBank/DDBJ databases">
        <authorList>
            <consortium name="Consortium for Microbial Forensics and Genomics (microFORGE)"/>
            <person name="Knight B.M."/>
            <person name="Roberts D.P."/>
            <person name="Lin D."/>
            <person name="Hari K."/>
            <person name="Fletcher J."/>
            <person name="Melcher U."/>
            <person name="Blagden T."/>
            <person name="Winegar R.A."/>
        </authorList>
    </citation>
    <scope>NUCLEOTIDE SEQUENCE [LARGE SCALE GENOMIC DNA]</scope>
    <source>
        <strain evidence="2">DSM 23493</strain>
    </source>
</reference>
<dbReference type="PATRIC" id="fig|582475.4.peg.1630"/>
<accession>A0A0K9FE34</accession>
<evidence type="ECO:0000313" key="1">
    <source>
        <dbReference type="EMBL" id="KMY32487.1"/>
    </source>
</evidence>
<dbReference type="GeneID" id="96598621"/>
<dbReference type="EMBL" id="LFXJ01000005">
    <property type="protein sequence ID" value="KMY32487.1"/>
    <property type="molecule type" value="Genomic_DNA"/>
</dbReference>